<accession>A0ACC0A671</accession>
<reference evidence="2" key="1">
    <citation type="journal article" date="2023" name="Nat. Plants">
        <title>Single-cell RNA sequencing provides a high-resolution roadmap for understanding the multicellular compartmentation of specialized metabolism.</title>
        <authorList>
            <person name="Sun S."/>
            <person name="Shen X."/>
            <person name="Li Y."/>
            <person name="Li Y."/>
            <person name="Wang S."/>
            <person name="Li R."/>
            <person name="Zhang H."/>
            <person name="Shen G."/>
            <person name="Guo B."/>
            <person name="Wei J."/>
            <person name="Xu J."/>
            <person name="St-Pierre B."/>
            <person name="Chen S."/>
            <person name="Sun C."/>
        </authorList>
    </citation>
    <scope>NUCLEOTIDE SEQUENCE [LARGE SCALE GENOMIC DNA]</scope>
</reference>
<comment type="caution">
    <text evidence="1">The sequence shown here is derived from an EMBL/GenBank/DDBJ whole genome shotgun (WGS) entry which is preliminary data.</text>
</comment>
<gene>
    <name evidence="1" type="ORF">M9H77_25190</name>
</gene>
<keyword evidence="2" id="KW-1185">Reference proteome</keyword>
<evidence type="ECO:0000313" key="2">
    <source>
        <dbReference type="Proteomes" id="UP001060085"/>
    </source>
</evidence>
<dbReference type="Proteomes" id="UP001060085">
    <property type="component" value="Linkage Group LG06"/>
</dbReference>
<proteinExistence type="predicted"/>
<protein>
    <submittedName>
        <fullName evidence="1">Uncharacterized protein</fullName>
    </submittedName>
</protein>
<name>A0ACC0A671_CATRO</name>
<evidence type="ECO:0000313" key="1">
    <source>
        <dbReference type="EMBL" id="KAI5656397.1"/>
    </source>
</evidence>
<organism evidence="1 2">
    <name type="scientific">Catharanthus roseus</name>
    <name type="common">Madagascar periwinkle</name>
    <name type="synonym">Vinca rosea</name>
    <dbReference type="NCBI Taxonomy" id="4058"/>
    <lineage>
        <taxon>Eukaryota</taxon>
        <taxon>Viridiplantae</taxon>
        <taxon>Streptophyta</taxon>
        <taxon>Embryophyta</taxon>
        <taxon>Tracheophyta</taxon>
        <taxon>Spermatophyta</taxon>
        <taxon>Magnoliopsida</taxon>
        <taxon>eudicotyledons</taxon>
        <taxon>Gunneridae</taxon>
        <taxon>Pentapetalae</taxon>
        <taxon>asterids</taxon>
        <taxon>lamiids</taxon>
        <taxon>Gentianales</taxon>
        <taxon>Apocynaceae</taxon>
        <taxon>Rauvolfioideae</taxon>
        <taxon>Vinceae</taxon>
        <taxon>Catharanthinae</taxon>
        <taxon>Catharanthus</taxon>
    </lineage>
</organism>
<dbReference type="EMBL" id="CM044706">
    <property type="protein sequence ID" value="KAI5656397.1"/>
    <property type="molecule type" value="Genomic_DNA"/>
</dbReference>
<sequence>MAPNVVVQHLPKVLSSHHPILVKGDVNLGRKFIRKRFRVEVPWFDRSDFHEMASTEPLIRMAKSTVPKEEWGKIVKNYWNIRTDAWDKGMLDQWLLQDALRILDQYKPTIETNCDDQLRVGSNIGKRFLLSTAKEELCNFPKGKKRPNGGSSGVSRDQTEACCFYGLYSKILFQ</sequence>